<dbReference type="Gene3D" id="3.90.226.10">
    <property type="entry name" value="2-enoyl-CoA Hydratase, Chain A, domain 1"/>
    <property type="match status" value="1"/>
</dbReference>
<gene>
    <name evidence="3" type="ORF">EVOR1521_LOCUS9729</name>
</gene>
<dbReference type="InterPro" id="IPR029045">
    <property type="entry name" value="ClpP/crotonase-like_dom_sf"/>
</dbReference>
<evidence type="ECO:0000256" key="1">
    <source>
        <dbReference type="ARBA" id="ARBA00023239"/>
    </source>
</evidence>
<dbReference type="AlphaFoldDB" id="A0AA36MWG9"/>
<accession>A0AA36MWG9</accession>
<dbReference type="PANTHER" id="PTHR11941:SF54">
    <property type="entry name" value="ENOYL-COA HYDRATASE, MITOCHONDRIAL"/>
    <property type="match status" value="1"/>
</dbReference>
<dbReference type="GO" id="GO:0006635">
    <property type="term" value="P:fatty acid beta-oxidation"/>
    <property type="evidence" value="ECO:0007669"/>
    <property type="project" value="TreeGrafter"/>
</dbReference>
<keyword evidence="4" id="KW-1185">Reference proteome</keyword>
<comment type="caution">
    <text evidence="3">The sequence shown here is derived from an EMBL/GenBank/DDBJ whole genome shotgun (WGS) entry which is preliminary data.</text>
</comment>
<feature type="compositionally biased region" description="Basic and acidic residues" evidence="2">
    <location>
        <begin position="97"/>
        <end position="112"/>
    </location>
</feature>
<feature type="region of interest" description="Disordered" evidence="2">
    <location>
        <begin position="91"/>
        <end position="116"/>
    </location>
</feature>
<dbReference type="Pfam" id="PF00378">
    <property type="entry name" value="ECH_1"/>
    <property type="match status" value="1"/>
</dbReference>
<reference evidence="3" key="1">
    <citation type="submission" date="2023-08" db="EMBL/GenBank/DDBJ databases">
        <authorList>
            <person name="Chen Y."/>
            <person name="Shah S."/>
            <person name="Dougan E. K."/>
            <person name="Thang M."/>
            <person name="Chan C."/>
        </authorList>
    </citation>
    <scope>NUCLEOTIDE SEQUENCE</scope>
</reference>
<evidence type="ECO:0000313" key="4">
    <source>
        <dbReference type="Proteomes" id="UP001178507"/>
    </source>
</evidence>
<dbReference type="SUPFAM" id="SSF52096">
    <property type="entry name" value="ClpP/crotonase"/>
    <property type="match status" value="1"/>
</dbReference>
<keyword evidence="1" id="KW-0456">Lyase</keyword>
<evidence type="ECO:0000256" key="2">
    <source>
        <dbReference type="SAM" id="MobiDB-lite"/>
    </source>
</evidence>
<dbReference type="InterPro" id="IPR014748">
    <property type="entry name" value="Enoyl-CoA_hydra_C"/>
</dbReference>
<sequence>MAAMASSPELCGRESERSIAEVVQAARAMTGKPARPSDEELVEWLEDQEVTCEKDLLQLSEPGFSAVKRAPGASLVLVDALEKLRQAQEKAIPAEQVPERESDARKKVEPKPADPPLIKRLSSSTPSVEMEVHGFTGIITMCNEAKRNALSHQVCEALSGLLDRCCCAGVRVVILRSSSGQRVWSAGHDVRDFKRVDGSPAQSFGSSKFQDPLSSEDSFVKLLDRIRNLPVPVIASIEGTVWGGATDICACCDVLICTPKTTFAITPAKIGLPYNHSGMSHFIQVMPLHIVKWMFFSGEPITAEQALQMGFVNFVVPVERLEERTAEMANTIASRAPLVVHLLKRQLLCMSPVPSLTPEVFEELHEKRKKTWCSYDMEEGVRAFFAKRAPVFRGN</sequence>
<organism evidence="3 4">
    <name type="scientific">Effrenium voratum</name>
    <dbReference type="NCBI Taxonomy" id="2562239"/>
    <lineage>
        <taxon>Eukaryota</taxon>
        <taxon>Sar</taxon>
        <taxon>Alveolata</taxon>
        <taxon>Dinophyceae</taxon>
        <taxon>Suessiales</taxon>
        <taxon>Symbiodiniaceae</taxon>
        <taxon>Effrenium</taxon>
    </lineage>
</organism>
<dbReference type="InterPro" id="IPR001753">
    <property type="entry name" value="Enoyl-CoA_hydra/iso"/>
</dbReference>
<dbReference type="GO" id="GO:0016829">
    <property type="term" value="F:lyase activity"/>
    <property type="evidence" value="ECO:0007669"/>
    <property type="project" value="UniProtKB-KW"/>
</dbReference>
<dbReference type="Gene3D" id="1.10.12.10">
    <property type="entry name" value="Lyase 2-enoyl-coa Hydratase, Chain A, domain 2"/>
    <property type="match status" value="1"/>
</dbReference>
<dbReference type="PANTHER" id="PTHR11941">
    <property type="entry name" value="ENOYL-COA HYDRATASE-RELATED"/>
    <property type="match status" value="1"/>
</dbReference>
<dbReference type="EMBL" id="CAUJNA010000890">
    <property type="protein sequence ID" value="CAJ1382336.1"/>
    <property type="molecule type" value="Genomic_DNA"/>
</dbReference>
<protein>
    <submittedName>
        <fullName evidence="3">Uncharacterized protein</fullName>
    </submittedName>
</protein>
<dbReference type="CDD" id="cd06558">
    <property type="entry name" value="crotonase-like"/>
    <property type="match status" value="1"/>
</dbReference>
<evidence type="ECO:0000313" key="3">
    <source>
        <dbReference type="EMBL" id="CAJ1382336.1"/>
    </source>
</evidence>
<name>A0AA36MWG9_9DINO</name>
<dbReference type="Proteomes" id="UP001178507">
    <property type="component" value="Unassembled WGS sequence"/>
</dbReference>
<proteinExistence type="predicted"/>